<name>A0A0U4WLM1_9BACL</name>
<keyword evidence="2" id="KW-1185">Reference proteome</keyword>
<evidence type="ECO:0000313" key="2">
    <source>
        <dbReference type="Proteomes" id="UP000217696"/>
    </source>
</evidence>
<protein>
    <submittedName>
        <fullName evidence="1">Uncharacterized protein</fullName>
    </submittedName>
</protein>
<dbReference type="KEGG" id="asoc:CB4_03478"/>
<reference evidence="1 2" key="1">
    <citation type="submission" date="2015-12" db="EMBL/GenBank/DDBJ databases">
        <title>Genome sequence of Aneurinibacillus soli.</title>
        <authorList>
            <person name="Lee J.S."/>
            <person name="Lee K.C."/>
            <person name="Kim K.K."/>
            <person name="Lee B.W."/>
        </authorList>
    </citation>
    <scope>NUCLEOTIDE SEQUENCE [LARGE SCALE GENOMIC DNA]</scope>
    <source>
        <strain evidence="1 2">CB4</strain>
    </source>
</reference>
<dbReference type="EMBL" id="AP017312">
    <property type="protein sequence ID" value="BAU29291.1"/>
    <property type="molecule type" value="Genomic_DNA"/>
</dbReference>
<sequence>MNQTKKRTHLEFAVLPAGTAQKKLKQRINTSLLTRK</sequence>
<organism evidence="1 2">
    <name type="scientific">Aneurinibacillus soli</name>
    <dbReference type="NCBI Taxonomy" id="1500254"/>
    <lineage>
        <taxon>Bacteria</taxon>
        <taxon>Bacillati</taxon>
        <taxon>Bacillota</taxon>
        <taxon>Bacilli</taxon>
        <taxon>Bacillales</taxon>
        <taxon>Paenibacillaceae</taxon>
        <taxon>Aneurinibacillus group</taxon>
        <taxon>Aneurinibacillus</taxon>
    </lineage>
</organism>
<gene>
    <name evidence="1" type="ORF">CB4_03478</name>
</gene>
<dbReference type="AlphaFoldDB" id="A0A0U4WLM1"/>
<accession>A0A0U4WLM1</accession>
<dbReference type="Proteomes" id="UP000217696">
    <property type="component" value="Chromosome"/>
</dbReference>
<proteinExistence type="predicted"/>
<evidence type="ECO:0000313" key="1">
    <source>
        <dbReference type="EMBL" id="BAU29291.1"/>
    </source>
</evidence>